<reference evidence="1" key="1">
    <citation type="submission" date="2018-06" db="EMBL/GenBank/DDBJ databases">
        <authorList>
            <person name="Zhirakovskaya E."/>
        </authorList>
    </citation>
    <scope>NUCLEOTIDE SEQUENCE</scope>
</reference>
<sequence>MKVLRRMLKRFEGEMAAVAFAEAGEFETAREILKSSVSEEVSNGNSVFDSEESQGLNILKHAESK</sequence>
<accession>A0A3B1DF70</accession>
<dbReference type="AlphaFoldDB" id="A0A3B1DF70"/>
<gene>
    <name evidence="1" type="ORF">MNBD_NITROSPIRAE03-842</name>
</gene>
<evidence type="ECO:0000313" key="1">
    <source>
        <dbReference type="EMBL" id="VAX34608.1"/>
    </source>
</evidence>
<protein>
    <submittedName>
        <fullName evidence="1">Uncharacterized protein</fullName>
    </submittedName>
</protein>
<name>A0A3B1DF70_9ZZZZ</name>
<proteinExistence type="predicted"/>
<dbReference type="EMBL" id="UOGI01000356">
    <property type="protein sequence ID" value="VAX34608.1"/>
    <property type="molecule type" value="Genomic_DNA"/>
</dbReference>
<organism evidence="1">
    <name type="scientific">hydrothermal vent metagenome</name>
    <dbReference type="NCBI Taxonomy" id="652676"/>
    <lineage>
        <taxon>unclassified sequences</taxon>
        <taxon>metagenomes</taxon>
        <taxon>ecological metagenomes</taxon>
    </lineage>
</organism>